<dbReference type="EMBL" id="FNXE01000014">
    <property type="protein sequence ID" value="SEH76178.1"/>
    <property type="molecule type" value="Genomic_DNA"/>
</dbReference>
<dbReference type="AlphaFoldDB" id="A0A1H6KL38"/>
<accession>A0A1H6KL38</accession>
<dbReference type="Pfam" id="PF01026">
    <property type="entry name" value="TatD_DNase"/>
    <property type="match status" value="1"/>
</dbReference>
<evidence type="ECO:0000313" key="1">
    <source>
        <dbReference type="EMBL" id="SEH76178.1"/>
    </source>
</evidence>
<dbReference type="STRING" id="1159016.SAMN02927937_01277"/>
<dbReference type="PANTHER" id="PTHR46124:SF2">
    <property type="entry name" value="D-AMINOACYL-TRNA DEACYLASE"/>
    <property type="match status" value="1"/>
</dbReference>
<dbReference type="Gene3D" id="3.20.20.140">
    <property type="entry name" value="Metal-dependent hydrolases"/>
    <property type="match status" value="1"/>
</dbReference>
<dbReference type="GO" id="GO:0016788">
    <property type="term" value="F:hydrolase activity, acting on ester bonds"/>
    <property type="evidence" value="ECO:0007669"/>
    <property type="project" value="InterPro"/>
</dbReference>
<reference evidence="1 2" key="1">
    <citation type="submission" date="2016-10" db="EMBL/GenBank/DDBJ databases">
        <authorList>
            <person name="de Groot N.N."/>
        </authorList>
    </citation>
    <scope>NUCLEOTIDE SEQUENCE [LARGE SCALE GENOMIC DNA]</scope>
    <source>
        <strain evidence="1 2">CGMCC 1.10825</strain>
    </source>
</reference>
<dbReference type="Proteomes" id="UP000199634">
    <property type="component" value="Unassembled WGS sequence"/>
</dbReference>
<organism evidence="1 2">
    <name type="scientific">Paenimyroides marinum</name>
    <dbReference type="NCBI Taxonomy" id="1159016"/>
    <lineage>
        <taxon>Bacteria</taxon>
        <taxon>Pseudomonadati</taxon>
        <taxon>Bacteroidota</taxon>
        <taxon>Flavobacteriia</taxon>
        <taxon>Flavobacteriales</taxon>
        <taxon>Flavobacteriaceae</taxon>
        <taxon>Paenimyroides</taxon>
    </lineage>
</organism>
<dbReference type="SUPFAM" id="SSF51556">
    <property type="entry name" value="Metallo-dependent hydrolases"/>
    <property type="match status" value="1"/>
</dbReference>
<evidence type="ECO:0000313" key="2">
    <source>
        <dbReference type="Proteomes" id="UP000199634"/>
    </source>
</evidence>
<keyword evidence="2" id="KW-1185">Reference proteome</keyword>
<gene>
    <name evidence="1" type="ORF">SAMN02927937_01277</name>
</gene>
<dbReference type="PANTHER" id="PTHR46124">
    <property type="entry name" value="D-AMINOACYL-TRNA DEACYLASE"/>
    <property type="match status" value="1"/>
</dbReference>
<dbReference type="OrthoDB" id="664222at2"/>
<sequence length="211" mass="24644">MYYNIHTHHSTYHPEVTELVNQYPDEINYQNDLFSVGIHPWYLDENTLDADMEQMEQIIQHPKCKAIGECGLDKRIETSITVQKKVLIPQLYLAEKYKKPVVLHCVAAYQEIIEIKKQLNLSIPLIIHGFSKNGQVAASLIKNGFYLSFGKYLLLNPELSIVLKEIPVNRIFFETDMMEHTIFDVYRKAEDILQLDVKSIIEKNYNRVFNP</sequence>
<protein>
    <submittedName>
        <fullName evidence="1">TatD DNase family protein</fullName>
    </submittedName>
</protein>
<proteinExistence type="predicted"/>
<dbReference type="InterPro" id="IPR001130">
    <property type="entry name" value="TatD-like"/>
</dbReference>
<dbReference type="RefSeq" id="WP_091097628.1">
    <property type="nucleotide sequence ID" value="NZ_FNXE01000014.1"/>
</dbReference>
<name>A0A1H6KL38_9FLAO</name>
<dbReference type="InterPro" id="IPR032466">
    <property type="entry name" value="Metal_Hydrolase"/>
</dbReference>